<protein>
    <submittedName>
        <fullName evidence="2">Uncharacterized protein</fullName>
    </submittedName>
</protein>
<evidence type="ECO:0000313" key="3">
    <source>
        <dbReference type="Proteomes" id="UP000275356"/>
    </source>
</evidence>
<feature type="transmembrane region" description="Helical" evidence="1">
    <location>
        <begin position="20"/>
        <end position="39"/>
    </location>
</feature>
<feature type="transmembrane region" description="Helical" evidence="1">
    <location>
        <begin position="166"/>
        <end position="187"/>
    </location>
</feature>
<dbReference type="RefSeq" id="WP_123739404.1">
    <property type="nucleotide sequence ID" value="NZ_CALFQU010000017.1"/>
</dbReference>
<feature type="transmembrane region" description="Helical" evidence="1">
    <location>
        <begin position="59"/>
        <end position="79"/>
    </location>
</feature>
<dbReference type="Proteomes" id="UP000275356">
    <property type="component" value="Unassembled WGS sequence"/>
</dbReference>
<keyword evidence="1" id="KW-0812">Transmembrane</keyword>
<feature type="transmembrane region" description="Helical" evidence="1">
    <location>
        <begin position="137"/>
        <end position="159"/>
    </location>
</feature>
<keyword evidence="1" id="KW-1133">Transmembrane helix</keyword>
<proteinExistence type="predicted"/>
<keyword evidence="3" id="KW-1185">Reference proteome</keyword>
<comment type="caution">
    <text evidence="2">The sequence shown here is derived from an EMBL/GenBank/DDBJ whole genome shotgun (WGS) entry which is preliminary data.</text>
</comment>
<name>A0A3N2DCA8_9MICO</name>
<gene>
    <name evidence="2" type="ORF">EDD28_1940</name>
</gene>
<dbReference type="EMBL" id="RKHQ01000001">
    <property type="protein sequence ID" value="ROR97342.1"/>
    <property type="molecule type" value="Genomic_DNA"/>
</dbReference>
<feature type="transmembrane region" description="Helical" evidence="1">
    <location>
        <begin position="91"/>
        <end position="111"/>
    </location>
</feature>
<sequence>MSRTLNVVKMQLVNRETLVWVPLLVLGGAFVLTYAVYAIVRSAGADGPLVGGGAQAPLWYFLVVGIQSLTLTFPFSQAMSVTRREFYTGSLLAALGGSALLAVVFVVIGLVEDATDGFGLGGVFARLPGLWDEGIPLAFAFYLVMAMLAFVTGFLAATVFKRFGTLWLVVGLLAVAAVLVLAVWLITSTGSWGSVGRWIVGQGWAGMVGWGALLVVVLAGLAYLPLRRTVP</sequence>
<evidence type="ECO:0000256" key="1">
    <source>
        <dbReference type="SAM" id="Phobius"/>
    </source>
</evidence>
<keyword evidence="1" id="KW-0472">Membrane</keyword>
<evidence type="ECO:0000313" key="2">
    <source>
        <dbReference type="EMBL" id="ROR97342.1"/>
    </source>
</evidence>
<dbReference type="AlphaFoldDB" id="A0A3N2DCA8"/>
<reference evidence="2 3" key="1">
    <citation type="submission" date="2018-11" db="EMBL/GenBank/DDBJ databases">
        <title>Sequencing the genomes of 1000 actinobacteria strains.</title>
        <authorList>
            <person name="Klenk H.-P."/>
        </authorList>
    </citation>
    <scope>NUCLEOTIDE SEQUENCE [LARGE SCALE GENOMIC DNA]</scope>
    <source>
        <strain evidence="2 3">DSM 13521</strain>
    </source>
</reference>
<organism evidence="2 3">
    <name type="scientific">Salana multivorans</name>
    <dbReference type="NCBI Taxonomy" id="120377"/>
    <lineage>
        <taxon>Bacteria</taxon>
        <taxon>Bacillati</taxon>
        <taxon>Actinomycetota</taxon>
        <taxon>Actinomycetes</taxon>
        <taxon>Micrococcales</taxon>
        <taxon>Beutenbergiaceae</taxon>
        <taxon>Salana</taxon>
    </lineage>
</organism>
<dbReference type="OrthoDB" id="3209791at2"/>
<feature type="transmembrane region" description="Helical" evidence="1">
    <location>
        <begin position="207"/>
        <end position="226"/>
    </location>
</feature>
<accession>A0A3N2DCA8</accession>